<organism evidence="2">
    <name type="scientific">marine metagenome</name>
    <dbReference type="NCBI Taxonomy" id="408172"/>
    <lineage>
        <taxon>unclassified sequences</taxon>
        <taxon>metagenomes</taxon>
        <taxon>ecological metagenomes</taxon>
    </lineage>
</organism>
<accession>A0A382KT64</accession>
<protein>
    <submittedName>
        <fullName evidence="2">Uncharacterized protein</fullName>
    </submittedName>
</protein>
<feature type="region of interest" description="Disordered" evidence="1">
    <location>
        <begin position="181"/>
        <end position="233"/>
    </location>
</feature>
<evidence type="ECO:0000256" key="1">
    <source>
        <dbReference type="SAM" id="MobiDB-lite"/>
    </source>
</evidence>
<feature type="compositionally biased region" description="Polar residues" evidence="1">
    <location>
        <begin position="181"/>
        <end position="199"/>
    </location>
</feature>
<gene>
    <name evidence="2" type="ORF">METZ01_LOCUS280390</name>
</gene>
<name>A0A382KT64_9ZZZZ</name>
<dbReference type="EMBL" id="UINC01082615">
    <property type="protein sequence ID" value="SVC27536.1"/>
    <property type="molecule type" value="Genomic_DNA"/>
</dbReference>
<dbReference type="AlphaFoldDB" id="A0A382KT64"/>
<proteinExistence type="predicted"/>
<reference evidence="2" key="1">
    <citation type="submission" date="2018-05" db="EMBL/GenBank/DDBJ databases">
        <authorList>
            <person name="Lanie J.A."/>
            <person name="Ng W.-L."/>
            <person name="Kazmierczak K.M."/>
            <person name="Andrzejewski T.M."/>
            <person name="Davidsen T.M."/>
            <person name="Wayne K.J."/>
            <person name="Tettelin H."/>
            <person name="Glass J.I."/>
            <person name="Rusch D."/>
            <person name="Podicherti R."/>
            <person name="Tsui H.-C.T."/>
            <person name="Winkler M.E."/>
        </authorList>
    </citation>
    <scope>NUCLEOTIDE SEQUENCE</scope>
</reference>
<sequence length="233" mass="25379">MKVHQIISEAEVQEGPLNWAMKKLGSKAAANRSDIGDDVARMYKDYEGIWKMDPVGGPTFTSLYKYLHDQGLPVGTPDEFRKIATKFNNTKSIGQKTWKQTKTAAKGVGAATKYGMDKAKQGYKAVKKGLEVEPTQMSFAGMNDSVNEANKRDMIEPGKVKNIINHFTRLGFVAGANTTGTTSKFGVNNPSASTGTGTDQPKKKKSTAGQNQDSDINRSIKFLKSQGYTVTKA</sequence>
<evidence type="ECO:0000313" key="2">
    <source>
        <dbReference type="EMBL" id="SVC27536.1"/>
    </source>
</evidence>